<feature type="region of interest" description="Disordered" evidence="1">
    <location>
        <begin position="416"/>
        <end position="436"/>
    </location>
</feature>
<dbReference type="Pfam" id="PF03384">
    <property type="entry name" value="DUF287"/>
    <property type="match status" value="1"/>
</dbReference>
<dbReference type="PANTHER" id="PTHR48449">
    <property type="entry name" value="DUF1985 DOMAIN-CONTAINING PROTEIN"/>
    <property type="match status" value="1"/>
</dbReference>
<organism evidence="4 5">
    <name type="scientific">Camelina sativa</name>
    <name type="common">False flax</name>
    <name type="synonym">Myagrum sativum</name>
    <dbReference type="NCBI Taxonomy" id="90675"/>
    <lineage>
        <taxon>Eukaryota</taxon>
        <taxon>Viridiplantae</taxon>
        <taxon>Streptophyta</taxon>
        <taxon>Embryophyta</taxon>
        <taxon>Tracheophyta</taxon>
        <taxon>Spermatophyta</taxon>
        <taxon>Magnoliopsida</taxon>
        <taxon>eudicotyledons</taxon>
        <taxon>Gunneridae</taxon>
        <taxon>Pentapetalae</taxon>
        <taxon>rosids</taxon>
        <taxon>malvids</taxon>
        <taxon>Brassicales</taxon>
        <taxon>Brassicaceae</taxon>
        <taxon>Camelineae</taxon>
        <taxon>Camelina</taxon>
    </lineage>
</organism>
<evidence type="ECO:0000256" key="1">
    <source>
        <dbReference type="SAM" id="MobiDB-lite"/>
    </source>
</evidence>
<evidence type="ECO:0000259" key="3">
    <source>
        <dbReference type="Pfam" id="PF09331"/>
    </source>
</evidence>
<accession>A0ABM0Y649</accession>
<name>A0ABM0Y649_CAMSA</name>
<feature type="domain" description="DUF1985" evidence="3">
    <location>
        <begin position="127"/>
        <end position="263"/>
    </location>
</feature>
<feature type="domain" description="DUF287" evidence="2">
    <location>
        <begin position="348"/>
        <end position="400"/>
    </location>
</feature>
<dbReference type="PANTHER" id="PTHR48449:SF1">
    <property type="entry name" value="DUF1985 DOMAIN-CONTAINING PROTEIN"/>
    <property type="match status" value="1"/>
</dbReference>
<sequence>MVRTKNPSYVEKSNPPADLEEEATRGDESERDSDKTDSIEKSNDKDSSESEDESDVMQPLSMYFDYSQYTKPFKMSGKCYISEAVNLLGGHLKEEELDWFLGHPQFKHFFHMPKDSNHKLMGMWMLLLRTAHLEKKNECWFIVNGTPIRYSLREMAIISGLYCHQYPKFKDGLGSLNFARKQFKGGQIIQYGDVKAKLLSMKKLSEDRLKMAVLYFLSSVIIGKKKGGKNAPSVEPFFLRAVDDLDLCRTFPWGRMAFDENMKDIFHLMGHFGGVVGPQWVFPSFIIPLELLAFEAIPVLKNTFREDVSDSHAHRNCPRMCKMKFKASKKKGFSLKEIYDQLGTTKEIDSMLTPTPREARLLAMIIDEDGGCDDADDPVADGWSKRLIEKHKSIWFEELHNLDVAARSFEANPVIENVDPDDVDPNDVAKDDANSENDMVGGSLIQLRASLIQLEDLVKKGFKEINEKFDDMDARIKSVETYVNWERNGEGVFPSEEFGANECDGVGANEAIEEEDAEKEKAVCELFVCLSRQNNTQEQDKLPAIVKWNQTNDP</sequence>
<feature type="compositionally biased region" description="Basic and acidic residues" evidence="1">
    <location>
        <begin position="22"/>
        <end position="48"/>
    </location>
</feature>
<reference evidence="4" key="1">
    <citation type="journal article" date="2014" name="Nat. Commun.">
        <title>The emerging biofuel crop Camelina sativa retains a highly undifferentiated hexaploid genome structure.</title>
        <authorList>
            <person name="Kagale S."/>
            <person name="Koh C."/>
            <person name="Nixon J."/>
            <person name="Bollina V."/>
            <person name="Clarke W.E."/>
            <person name="Tuteja R."/>
            <person name="Spillane C."/>
            <person name="Robinson S.J."/>
            <person name="Links M.G."/>
            <person name="Clarke C."/>
            <person name="Higgins E.E."/>
            <person name="Huebert T."/>
            <person name="Sharpe A.G."/>
            <person name="Parkin I.A."/>
        </authorList>
    </citation>
    <scope>NUCLEOTIDE SEQUENCE [LARGE SCALE GENOMIC DNA]</scope>
    <source>
        <strain evidence="4">cv. DH55</strain>
    </source>
</reference>
<gene>
    <name evidence="5" type="primary">LOC104773254</name>
</gene>
<reference evidence="5" key="2">
    <citation type="submission" date="2025-08" db="UniProtKB">
        <authorList>
            <consortium name="RefSeq"/>
        </authorList>
    </citation>
    <scope>IDENTIFICATION</scope>
    <source>
        <tissue evidence="5">Leaf</tissue>
    </source>
</reference>
<protein>
    <submittedName>
        <fullName evidence="5">Uncharacterized protein At3g43530-like</fullName>
    </submittedName>
</protein>
<dbReference type="Pfam" id="PF09331">
    <property type="entry name" value="DUF1985"/>
    <property type="match status" value="1"/>
</dbReference>
<dbReference type="RefSeq" id="XP_010496135.2">
    <property type="nucleotide sequence ID" value="XM_010497833.2"/>
</dbReference>
<dbReference type="InterPro" id="IPR005048">
    <property type="entry name" value="DUF287"/>
</dbReference>
<proteinExistence type="predicted"/>
<feature type="region of interest" description="Disordered" evidence="1">
    <location>
        <begin position="1"/>
        <end position="56"/>
    </location>
</feature>
<evidence type="ECO:0000259" key="2">
    <source>
        <dbReference type="Pfam" id="PF03384"/>
    </source>
</evidence>
<dbReference type="Proteomes" id="UP000694864">
    <property type="component" value="Unplaced"/>
</dbReference>
<evidence type="ECO:0000313" key="4">
    <source>
        <dbReference type="Proteomes" id="UP000694864"/>
    </source>
</evidence>
<evidence type="ECO:0000313" key="5">
    <source>
        <dbReference type="RefSeq" id="XP_010496135.2"/>
    </source>
</evidence>
<dbReference type="InterPro" id="IPR015410">
    <property type="entry name" value="DUF1985"/>
</dbReference>
<keyword evidence="4" id="KW-1185">Reference proteome</keyword>
<dbReference type="GeneID" id="104773254"/>